<dbReference type="PANTHER" id="PTHR21011:SF1">
    <property type="entry name" value="SMALL RIBOSOMAL SUBUNIT PROTEIN BS6M"/>
    <property type="match status" value="1"/>
</dbReference>
<proteinExistence type="inferred from homology"/>
<dbReference type="NCBIfam" id="TIGR00166">
    <property type="entry name" value="S6"/>
    <property type="match status" value="1"/>
</dbReference>
<dbReference type="Pfam" id="PF01250">
    <property type="entry name" value="Ribosomal_S6"/>
    <property type="match status" value="1"/>
</dbReference>
<dbReference type="GO" id="GO:0003735">
    <property type="term" value="F:structural constituent of ribosome"/>
    <property type="evidence" value="ECO:0007669"/>
    <property type="project" value="InterPro"/>
</dbReference>
<dbReference type="Proteomes" id="UP000515153">
    <property type="component" value="Unplaced"/>
</dbReference>
<protein>
    <recommendedName>
        <fullName evidence="4">30S ribosomal protein S6</fullName>
    </recommendedName>
</protein>
<sequence length="127" mass="14283">MLYEMIAIIRPGKIHEVKEIMQTAGSTILRSGGVIRDIANWGVFMLPRATTYAQARYKKGHYVVMRYDAGVKAQETVSMALRLEPRVIRATSVKLGAGKLERMAKLSKVPWNTQVSMQMEKGLSDKQ</sequence>
<comment type="similarity">
    <text evidence="1">Belongs to the bacterial ribosomal protein bS6 family.</text>
</comment>
<dbReference type="GeneID" id="41964548"/>
<dbReference type="PANTHER" id="PTHR21011">
    <property type="entry name" value="MITOCHONDRIAL 28S RIBOSOMAL PROTEIN S6"/>
    <property type="match status" value="1"/>
</dbReference>
<accession>A0A6P8AT25</accession>
<dbReference type="CDD" id="cd15465">
    <property type="entry name" value="bS6_mito"/>
    <property type="match status" value="1"/>
</dbReference>
<dbReference type="InterPro" id="IPR035980">
    <property type="entry name" value="Ribosomal_bS6_sf"/>
</dbReference>
<reference evidence="3" key="1">
    <citation type="journal article" date="2019" name="Mol. Biol. Evol.">
        <title>Blast fungal genomes show frequent chromosomal changes, gene gains and losses, and effector gene turnover.</title>
        <authorList>
            <person name="Gomez Luciano L.B."/>
            <person name="Jason Tsai I."/>
            <person name="Chuma I."/>
            <person name="Tosa Y."/>
            <person name="Chen Y.H."/>
            <person name="Li J.Y."/>
            <person name="Li M.Y."/>
            <person name="Jade Lu M.Y."/>
            <person name="Nakayashiki H."/>
            <person name="Li W.H."/>
        </authorList>
    </citation>
    <scope>NUCLEOTIDE SEQUENCE</scope>
    <source>
        <strain evidence="3">NI907</strain>
    </source>
</reference>
<dbReference type="Gene3D" id="3.30.70.60">
    <property type="match status" value="1"/>
</dbReference>
<keyword evidence="2" id="KW-1185">Reference proteome</keyword>
<dbReference type="SUPFAM" id="SSF54995">
    <property type="entry name" value="Ribosomal protein S6"/>
    <property type="match status" value="1"/>
</dbReference>
<organism evidence="2 3">
    <name type="scientific">Pyricularia grisea</name>
    <name type="common">Crabgrass-specific blast fungus</name>
    <name type="synonym">Magnaporthe grisea</name>
    <dbReference type="NCBI Taxonomy" id="148305"/>
    <lineage>
        <taxon>Eukaryota</taxon>
        <taxon>Fungi</taxon>
        <taxon>Dikarya</taxon>
        <taxon>Ascomycota</taxon>
        <taxon>Pezizomycotina</taxon>
        <taxon>Sordariomycetes</taxon>
        <taxon>Sordariomycetidae</taxon>
        <taxon>Magnaporthales</taxon>
        <taxon>Pyriculariaceae</taxon>
        <taxon>Pyricularia</taxon>
    </lineage>
</organism>
<dbReference type="OrthoDB" id="10259681at2759"/>
<dbReference type="GO" id="GO:0005763">
    <property type="term" value="C:mitochondrial small ribosomal subunit"/>
    <property type="evidence" value="ECO:0007669"/>
    <property type="project" value="TreeGrafter"/>
</dbReference>
<evidence type="ECO:0000313" key="3">
    <source>
        <dbReference type="RefSeq" id="XP_030978063.1"/>
    </source>
</evidence>
<gene>
    <name evidence="3" type="ORF">PgNI_09658</name>
</gene>
<evidence type="ECO:0008006" key="4">
    <source>
        <dbReference type="Google" id="ProtNLM"/>
    </source>
</evidence>
<dbReference type="RefSeq" id="XP_030978063.1">
    <property type="nucleotide sequence ID" value="XM_031129640.1"/>
</dbReference>
<name>A0A6P8AT25_PYRGI</name>
<evidence type="ECO:0000313" key="2">
    <source>
        <dbReference type="Proteomes" id="UP000515153"/>
    </source>
</evidence>
<dbReference type="InterPro" id="IPR000529">
    <property type="entry name" value="Ribosomal_bS6"/>
</dbReference>
<reference evidence="3" key="2">
    <citation type="submission" date="2019-10" db="EMBL/GenBank/DDBJ databases">
        <authorList>
            <consortium name="NCBI Genome Project"/>
        </authorList>
    </citation>
    <scope>NUCLEOTIDE SEQUENCE</scope>
    <source>
        <strain evidence="3">NI907</strain>
    </source>
</reference>
<evidence type="ECO:0000256" key="1">
    <source>
        <dbReference type="ARBA" id="ARBA00009512"/>
    </source>
</evidence>
<dbReference type="GO" id="GO:0070181">
    <property type="term" value="F:small ribosomal subunit rRNA binding"/>
    <property type="evidence" value="ECO:0007669"/>
    <property type="project" value="TreeGrafter"/>
</dbReference>
<dbReference type="AlphaFoldDB" id="A0A6P8AT25"/>
<dbReference type="GO" id="GO:0006412">
    <property type="term" value="P:translation"/>
    <property type="evidence" value="ECO:0007669"/>
    <property type="project" value="InterPro"/>
</dbReference>
<reference evidence="3" key="3">
    <citation type="submission" date="2025-08" db="UniProtKB">
        <authorList>
            <consortium name="RefSeq"/>
        </authorList>
    </citation>
    <scope>IDENTIFICATION</scope>
    <source>
        <strain evidence="3">NI907</strain>
    </source>
</reference>
<dbReference type="KEGG" id="pgri:PgNI_09658"/>
<dbReference type="InterPro" id="IPR014717">
    <property type="entry name" value="Transl_elong_EF1B/ribsomal_bS6"/>
</dbReference>